<keyword evidence="3" id="KW-0677">Repeat</keyword>
<evidence type="ECO:0000256" key="1">
    <source>
        <dbReference type="ARBA" id="ARBA00022536"/>
    </source>
</evidence>
<feature type="non-terminal residue" evidence="5">
    <location>
        <position position="57"/>
    </location>
</feature>
<evidence type="ECO:0000256" key="3">
    <source>
        <dbReference type="ARBA" id="ARBA00022737"/>
    </source>
</evidence>
<keyword evidence="4" id="KW-1015">Disulfide bond</keyword>
<evidence type="ECO:0000256" key="4">
    <source>
        <dbReference type="ARBA" id="ARBA00023157"/>
    </source>
</evidence>
<dbReference type="SMART" id="SM00179">
    <property type="entry name" value="EGF_CA"/>
    <property type="match status" value="1"/>
</dbReference>
<keyword evidence="1" id="KW-0245">EGF-like domain</keyword>
<organism evidence="5 6">
    <name type="scientific">Paramuricea clavata</name>
    <name type="common">Red gorgonian</name>
    <name type="synonym">Violescent sea-whip</name>
    <dbReference type="NCBI Taxonomy" id="317549"/>
    <lineage>
        <taxon>Eukaryota</taxon>
        <taxon>Metazoa</taxon>
        <taxon>Cnidaria</taxon>
        <taxon>Anthozoa</taxon>
        <taxon>Octocorallia</taxon>
        <taxon>Malacalcyonacea</taxon>
        <taxon>Plexauridae</taxon>
        <taxon>Paramuricea</taxon>
    </lineage>
</organism>
<dbReference type="InterPro" id="IPR001881">
    <property type="entry name" value="EGF-like_Ca-bd_dom"/>
</dbReference>
<feature type="non-terminal residue" evidence="5">
    <location>
        <position position="1"/>
    </location>
</feature>
<dbReference type="CDD" id="cd00054">
    <property type="entry name" value="EGF_CA"/>
    <property type="match status" value="1"/>
</dbReference>
<dbReference type="Pfam" id="PF07645">
    <property type="entry name" value="EGF_CA"/>
    <property type="match status" value="1"/>
</dbReference>
<accession>A0A7D9L3R0</accession>
<gene>
    <name evidence="5" type="ORF">PACLA_8A001220</name>
</gene>
<dbReference type="FunFam" id="2.10.25.10:FF:000038">
    <property type="entry name" value="Fibrillin 2"/>
    <property type="match status" value="1"/>
</dbReference>
<dbReference type="GO" id="GO:0005509">
    <property type="term" value="F:calcium ion binding"/>
    <property type="evidence" value="ECO:0007669"/>
    <property type="project" value="InterPro"/>
</dbReference>
<dbReference type="EMBL" id="CACRXK020013327">
    <property type="protein sequence ID" value="CAB4024956.1"/>
    <property type="molecule type" value="Genomic_DNA"/>
</dbReference>
<sequence>INECTLGFDNCGSEARCTNTIGSFTCRCNVGTQVMGSRVQILMNARSALTTVIVKQD</sequence>
<dbReference type="OrthoDB" id="19903at2759"/>
<proteinExistence type="predicted"/>
<comment type="caution">
    <text evidence="5">The sequence shown here is derived from an EMBL/GenBank/DDBJ whole genome shotgun (WGS) entry which is preliminary data.</text>
</comment>
<dbReference type="SUPFAM" id="SSF57196">
    <property type="entry name" value="EGF/Laminin"/>
    <property type="match status" value="1"/>
</dbReference>
<dbReference type="InterPro" id="IPR049883">
    <property type="entry name" value="NOTCH1_EGF-like"/>
</dbReference>
<keyword evidence="6" id="KW-1185">Reference proteome</keyword>
<evidence type="ECO:0000313" key="5">
    <source>
        <dbReference type="EMBL" id="CAB4024956.1"/>
    </source>
</evidence>
<name>A0A7D9L3R0_PARCT</name>
<dbReference type="Proteomes" id="UP001152795">
    <property type="component" value="Unassembled WGS sequence"/>
</dbReference>
<protein>
    <submittedName>
        <fullName evidence="5">Fibrillin-2-like isoform X1</fullName>
    </submittedName>
</protein>
<reference evidence="5" key="1">
    <citation type="submission" date="2020-04" db="EMBL/GenBank/DDBJ databases">
        <authorList>
            <person name="Alioto T."/>
            <person name="Alioto T."/>
            <person name="Gomez Garrido J."/>
        </authorList>
    </citation>
    <scope>NUCLEOTIDE SEQUENCE</scope>
    <source>
        <strain evidence="5">A484AB</strain>
    </source>
</reference>
<dbReference type="Gene3D" id="2.10.25.10">
    <property type="entry name" value="Laminin"/>
    <property type="match status" value="1"/>
</dbReference>
<evidence type="ECO:0000313" key="6">
    <source>
        <dbReference type="Proteomes" id="UP001152795"/>
    </source>
</evidence>
<keyword evidence="2" id="KW-0732">Signal</keyword>
<evidence type="ECO:0000256" key="2">
    <source>
        <dbReference type="ARBA" id="ARBA00022729"/>
    </source>
</evidence>
<dbReference type="AlphaFoldDB" id="A0A7D9L3R0"/>